<dbReference type="Proteomes" id="UP000077881">
    <property type="component" value="Unassembled WGS sequence"/>
</dbReference>
<feature type="transmembrane region" description="Helical" evidence="6">
    <location>
        <begin position="20"/>
        <end position="42"/>
    </location>
</feature>
<dbReference type="PANTHER" id="PTHR30238">
    <property type="entry name" value="MEMBRANE BOUND PREDICTED REDOX MODULATOR"/>
    <property type="match status" value="1"/>
</dbReference>
<dbReference type="EMBL" id="LDJR01000058">
    <property type="protein sequence ID" value="OAK67801.1"/>
    <property type="molecule type" value="Genomic_DNA"/>
</dbReference>
<dbReference type="PATRIC" id="fig|217031.6.peg.3728"/>
<feature type="transmembrane region" description="Helical" evidence="6">
    <location>
        <begin position="118"/>
        <end position="138"/>
    </location>
</feature>
<evidence type="ECO:0000256" key="5">
    <source>
        <dbReference type="ARBA" id="ARBA00023136"/>
    </source>
</evidence>
<keyword evidence="8" id="KW-1185">Reference proteome</keyword>
<organism evidence="7 8">
    <name type="scientific">Lederbergia galactosidilytica</name>
    <dbReference type="NCBI Taxonomy" id="217031"/>
    <lineage>
        <taxon>Bacteria</taxon>
        <taxon>Bacillati</taxon>
        <taxon>Bacillota</taxon>
        <taxon>Bacilli</taxon>
        <taxon>Bacillales</taxon>
        <taxon>Bacillaceae</taxon>
        <taxon>Lederbergia</taxon>
    </lineage>
</organism>
<dbReference type="InterPro" id="IPR005496">
    <property type="entry name" value="Integral_membrane_TerC"/>
</dbReference>
<feature type="transmembrane region" description="Helical" evidence="6">
    <location>
        <begin position="54"/>
        <end position="74"/>
    </location>
</feature>
<dbReference type="NCBIfam" id="TIGR03717">
    <property type="entry name" value="R_switched_YjbE"/>
    <property type="match status" value="1"/>
</dbReference>
<dbReference type="GO" id="GO:0016020">
    <property type="term" value="C:membrane"/>
    <property type="evidence" value="ECO:0007669"/>
    <property type="project" value="UniProtKB-SubCell"/>
</dbReference>
<feature type="transmembrane region" description="Helical" evidence="6">
    <location>
        <begin position="174"/>
        <end position="192"/>
    </location>
</feature>
<accession>A0A177ZIL1</accession>
<comment type="subcellular location">
    <subcellularLocation>
        <location evidence="1">Membrane</location>
        <topology evidence="1">Multi-pass membrane protein</topology>
    </subcellularLocation>
</comment>
<name>A0A177ZIL1_9BACI</name>
<evidence type="ECO:0000256" key="2">
    <source>
        <dbReference type="ARBA" id="ARBA00007511"/>
    </source>
</evidence>
<keyword evidence="3 6" id="KW-0812">Transmembrane</keyword>
<evidence type="ECO:0000256" key="6">
    <source>
        <dbReference type="SAM" id="Phobius"/>
    </source>
</evidence>
<proteinExistence type="inferred from homology"/>
<comment type="similarity">
    <text evidence="2">Belongs to the TerC family.</text>
</comment>
<evidence type="ECO:0000256" key="3">
    <source>
        <dbReference type="ARBA" id="ARBA00022692"/>
    </source>
</evidence>
<keyword evidence="4 6" id="KW-1133">Transmembrane helix</keyword>
<feature type="transmembrane region" description="Helical" evidence="6">
    <location>
        <begin position="207"/>
        <end position="227"/>
    </location>
</feature>
<keyword evidence="5 6" id="KW-0472">Membrane</keyword>
<feature type="transmembrane region" description="Helical" evidence="6">
    <location>
        <begin position="144"/>
        <end position="162"/>
    </location>
</feature>
<dbReference type="AlphaFoldDB" id="A0A177ZIL1"/>
<protein>
    <submittedName>
        <fullName evidence="7">Membrane protein</fullName>
    </submittedName>
</protein>
<gene>
    <name evidence="7" type="ORF">ABB05_17225</name>
</gene>
<evidence type="ECO:0000313" key="8">
    <source>
        <dbReference type="Proteomes" id="UP000077881"/>
    </source>
</evidence>
<dbReference type="InterPro" id="IPR022301">
    <property type="entry name" value="Integral_membrane_YjbE"/>
</dbReference>
<reference evidence="7 8" key="1">
    <citation type="submission" date="2015-05" db="EMBL/GenBank/DDBJ databases">
        <title>Comparison of genome.</title>
        <authorList>
            <person name="Zheng Z."/>
            <person name="Sun M."/>
        </authorList>
    </citation>
    <scope>NUCLEOTIDE SEQUENCE [LARGE SCALE GENOMIC DNA]</scope>
    <source>
        <strain evidence="7 8">G25-74</strain>
    </source>
</reference>
<dbReference type="OrthoDB" id="5295733at2"/>
<evidence type="ECO:0000256" key="4">
    <source>
        <dbReference type="ARBA" id="ARBA00022989"/>
    </source>
</evidence>
<sequence length="244" mass="26592">MSNNGLVLVEVLFSSPALLALLKIIAIDIILSGDNAIVIAMATRKLSKEQQNKAIMWGIVGAVILRILFAMMIVQLLQIAFVHIIGGLLLLWIAYKVLVGNENEGNTISAQNSLGKAIGTIVLADAVMSLDNVVAIAGAADGHLLVLALGVAISIPVMIFGSKIIVKIMDRYTWISYVGSAILVWVAGEMLLKDQRLIQYFAIKGSVEYIVLILLVMIVLGAGYMTNRKRRIEEKSRQTKIREH</sequence>
<evidence type="ECO:0000313" key="7">
    <source>
        <dbReference type="EMBL" id="OAK67801.1"/>
    </source>
</evidence>
<dbReference type="RefSeq" id="WP_057984286.1">
    <property type="nucleotide sequence ID" value="NZ_LDJR01000058.1"/>
</dbReference>
<dbReference type="Pfam" id="PF03741">
    <property type="entry name" value="TerC"/>
    <property type="match status" value="1"/>
</dbReference>
<feature type="transmembrane region" description="Helical" evidence="6">
    <location>
        <begin position="80"/>
        <end position="98"/>
    </location>
</feature>
<dbReference type="PANTHER" id="PTHR30238:SF4">
    <property type="entry name" value="SLL1022 PROTEIN"/>
    <property type="match status" value="1"/>
</dbReference>
<comment type="caution">
    <text evidence="7">The sequence shown here is derived from an EMBL/GenBank/DDBJ whole genome shotgun (WGS) entry which is preliminary data.</text>
</comment>
<evidence type="ECO:0000256" key="1">
    <source>
        <dbReference type="ARBA" id="ARBA00004141"/>
    </source>
</evidence>